<organism evidence="1 2">
    <name type="scientific">Acinetobacter pittii</name>
    <name type="common">Acinetobacter genomosp. 3</name>
    <dbReference type="NCBI Taxonomy" id="48296"/>
    <lineage>
        <taxon>Bacteria</taxon>
        <taxon>Pseudomonadati</taxon>
        <taxon>Pseudomonadota</taxon>
        <taxon>Gammaproteobacteria</taxon>
        <taxon>Moraxellales</taxon>
        <taxon>Moraxellaceae</taxon>
        <taxon>Acinetobacter</taxon>
        <taxon>Acinetobacter calcoaceticus/baumannii complex</taxon>
    </lineage>
</organism>
<evidence type="ECO:0000313" key="1">
    <source>
        <dbReference type="EMBL" id="GEA69106.1"/>
    </source>
</evidence>
<proteinExistence type="predicted"/>
<comment type="caution">
    <text evidence="1">The sequence shown here is derived from an EMBL/GenBank/DDBJ whole genome shotgun (WGS) entry which is preliminary data.</text>
</comment>
<dbReference type="AlphaFoldDB" id="A0A4Y3JCI6"/>
<protein>
    <submittedName>
        <fullName evidence="1">Uncharacterized protein</fullName>
    </submittedName>
</protein>
<dbReference type="RefSeq" id="WP_141316745.1">
    <property type="nucleotide sequence ID" value="NZ_BJLJ01000015.1"/>
</dbReference>
<evidence type="ECO:0000313" key="2">
    <source>
        <dbReference type="Proteomes" id="UP000317717"/>
    </source>
</evidence>
<reference evidence="1 2" key="1">
    <citation type="submission" date="2019-06" db="EMBL/GenBank/DDBJ databases">
        <title>Whole genome shotgun sequence of Acinetobacter pittii NBRC 110514.</title>
        <authorList>
            <person name="Hosoyama A."/>
            <person name="Uohara A."/>
            <person name="Ohji S."/>
            <person name="Ichikawa N."/>
        </authorList>
    </citation>
    <scope>NUCLEOTIDE SEQUENCE [LARGE SCALE GENOMIC DNA]</scope>
    <source>
        <strain evidence="1 2">NBRC 110514</strain>
    </source>
</reference>
<gene>
    <name evidence="1" type="ORF">PA3_32640</name>
</gene>
<sequence>MLEKLLYSLGLTISLAVLVSCSKQDEIKPLPPSVEEQYLTSNQEIGKMLDALNNHDVPIDEKREILCKTYPEVYKNQYMPALLKLSPDTYTEETLLRDFEAVISFYKKAWSIHCA</sequence>
<accession>A0A4Y3JCI6</accession>
<dbReference type="Proteomes" id="UP000317717">
    <property type="component" value="Unassembled WGS sequence"/>
</dbReference>
<dbReference type="PROSITE" id="PS51257">
    <property type="entry name" value="PROKAR_LIPOPROTEIN"/>
    <property type="match status" value="1"/>
</dbReference>
<name>A0A4Y3JCI6_ACIPI</name>
<dbReference type="EMBL" id="BJLJ01000015">
    <property type="protein sequence ID" value="GEA69106.1"/>
    <property type="molecule type" value="Genomic_DNA"/>
</dbReference>